<comment type="caution">
    <text evidence="8">The sequence shown here is derived from an EMBL/GenBank/DDBJ whole genome shotgun (WGS) entry which is preliminary data.</text>
</comment>
<keyword evidence="3" id="KW-0408">Iron</keyword>
<dbReference type="AlphaFoldDB" id="A0A918PQQ1"/>
<evidence type="ECO:0000256" key="2">
    <source>
        <dbReference type="ARBA" id="ARBA00022723"/>
    </source>
</evidence>
<evidence type="ECO:0000256" key="4">
    <source>
        <dbReference type="ARBA" id="ARBA00023014"/>
    </source>
</evidence>
<gene>
    <name evidence="8" type="ORF">GCM10007049_09940</name>
</gene>
<reference evidence="8" key="1">
    <citation type="journal article" date="2014" name="Int. J. Syst. Evol. Microbiol.">
        <title>Complete genome sequence of Corynebacterium casei LMG S-19264T (=DSM 44701T), isolated from a smear-ripened cheese.</title>
        <authorList>
            <consortium name="US DOE Joint Genome Institute (JGI-PGF)"/>
            <person name="Walter F."/>
            <person name="Albersmeier A."/>
            <person name="Kalinowski J."/>
            <person name="Ruckert C."/>
        </authorList>
    </citation>
    <scope>NUCLEOTIDE SEQUENCE</scope>
    <source>
        <strain evidence="8">KCTC 12368</strain>
    </source>
</reference>
<dbReference type="GO" id="GO:0046872">
    <property type="term" value="F:metal ion binding"/>
    <property type="evidence" value="ECO:0007669"/>
    <property type="project" value="UniProtKB-KW"/>
</dbReference>
<dbReference type="InterPro" id="IPR017941">
    <property type="entry name" value="Rieske_2Fe-2S"/>
</dbReference>
<evidence type="ECO:0000256" key="1">
    <source>
        <dbReference type="ARBA" id="ARBA00022714"/>
    </source>
</evidence>
<dbReference type="Gene3D" id="2.102.10.10">
    <property type="entry name" value="Rieske [2Fe-2S] iron-sulphur domain"/>
    <property type="match status" value="1"/>
</dbReference>
<keyword evidence="9" id="KW-1185">Reference proteome</keyword>
<sequence>MSKFTLGSSRASVEEMLPEGKIKVSQLGAKKLCLVRSADQVYAFEQLCPHRGASLKDGHINGYGEVICPLHSYRFDMKTGKLSSGGSCGDLEVYQTKLTEEGLEIML</sequence>
<evidence type="ECO:0000256" key="3">
    <source>
        <dbReference type="ARBA" id="ARBA00023004"/>
    </source>
</evidence>
<evidence type="ECO:0000313" key="8">
    <source>
        <dbReference type="EMBL" id="GGZ19495.1"/>
    </source>
</evidence>
<protein>
    <recommendedName>
        <fullName evidence="7">Rieske domain-containing protein</fullName>
    </recommendedName>
</protein>
<evidence type="ECO:0000313" key="9">
    <source>
        <dbReference type="Proteomes" id="UP000619457"/>
    </source>
</evidence>
<dbReference type="GO" id="GO:0051537">
    <property type="term" value="F:2 iron, 2 sulfur cluster binding"/>
    <property type="evidence" value="ECO:0007669"/>
    <property type="project" value="UniProtKB-KW"/>
</dbReference>
<dbReference type="EMBL" id="BMWX01000002">
    <property type="protein sequence ID" value="GGZ19495.1"/>
    <property type="molecule type" value="Genomic_DNA"/>
</dbReference>
<dbReference type="PANTHER" id="PTHR21496:SF0">
    <property type="entry name" value="RIESKE DOMAIN-CONTAINING PROTEIN"/>
    <property type="match status" value="1"/>
</dbReference>
<keyword evidence="4" id="KW-0411">Iron-sulfur</keyword>
<feature type="domain" description="Rieske" evidence="7">
    <location>
        <begin position="9"/>
        <end position="105"/>
    </location>
</feature>
<keyword evidence="1" id="KW-0001">2Fe-2S</keyword>
<dbReference type="SUPFAM" id="SSF50022">
    <property type="entry name" value="ISP domain"/>
    <property type="match status" value="1"/>
</dbReference>
<reference evidence="8" key="2">
    <citation type="submission" date="2020-09" db="EMBL/GenBank/DDBJ databases">
        <authorList>
            <person name="Sun Q."/>
            <person name="Kim S."/>
        </authorList>
    </citation>
    <scope>NUCLEOTIDE SEQUENCE</scope>
    <source>
        <strain evidence="8">KCTC 12368</strain>
    </source>
</reference>
<evidence type="ECO:0000256" key="6">
    <source>
        <dbReference type="ARBA" id="ARBA00038001"/>
    </source>
</evidence>
<name>A0A918PQQ1_9BACT</name>
<dbReference type="PANTHER" id="PTHR21496">
    <property type="entry name" value="FERREDOXIN-RELATED"/>
    <property type="match status" value="1"/>
</dbReference>
<dbReference type="PROSITE" id="PS51296">
    <property type="entry name" value="RIESKE"/>
    <property type="match status" value="1"/>
</dbReference>
<comment type="cofactor">
    <cofactor evidence="5">
        <name>[2Fe-2S] cluster</name>
        <dbReference type="ChEBI" id="CHEBI:190135"/>
    </cofactor>
</comment>
<proteinExistence type="inferred from homology"/>
<organism evidence="8 9">
    <name type="scientific">Echinicola pacifica</name>
    <dbReference type="NCBI Taxonomy" id="346377"/>
    <lineage>
        <taxon>Bacteria</taxon>
        <taxon>Pseudomonadati</taxon>
        <taxon>Bacteroidota</taxon>
        <taxon>Cytophagia</taxon>
        <taxon>Cytophagales</taxon>
        <taxon>Cyclobacteriaceae</taxon>
        <taxon>Echinicola</taxon>
    </lineage>
</organism>
<dbReference type="CDD" id="cd03467">
    <property type="entry name" value="Rieske"/>
    <property type="match status" value="1"/>
</dbReference>
<dbReference type="InterPro" id="IPR036922">
    <property type="entry name" value="Rieske_2Fe-2S_sf"/>
</dbReference>
<comment type="similarity">
    <text evidence="6">Belongs to the bacterial ring-hydroxylating dioxygenase ferredoxin component family.</text>
</comment>
<dbReference type="Proteomes" id="UP000619457">
    <property type="component" value="Unassembled WGS sequence"/>
</dbReference>
<keyword evidence="2" id="KW-0479">Metal-binding</keyword>
<dbReference type="RefSeq" id="WP_018472489.1">
    <property type="nucleotide sequence ID" value="NZ_BMWX01000002.1"/>
</dbReference>
<dbReference type="Pfam" id="PF00355">
    <property type="entry name" value="Rieske"/>
    <property type="match status" value="1"/>
</dbReference>
<evidence type="ECO:0000256" key="5">
    <source>
        <dbReference type="ARBA" id="ARBA00034078"/>
    </source>
</evidence>
<evidence type="ECO:0000259" key="7">
    <source>
        <dbReference type="PROSITE" id="PS51296"/>
    </source>
</evidence>
<accession>A0A918PQQ1</accession>